<feature type="transmembrane region" description="Helical" evidence="2">
    <location>
        <begin position="338"/>
        <end position="359"/>
    </location>
</feature>
<dbReference type="PROSITE" id="PS50234">
    <property type="entry name" value="VWFA"/>
    <property type="match status" value="1"/>
</dbReference>
<evidence type="ECO:0000259" key="4">
    <source>
        <dbReference type="PROSITE" id="PS50006"/>
    </source>
</evidence>
<dbReference type="InterPro" id="IPR008984">
    <property type="entry name" value="SMAD_FHA_dom_sf"/>
</dbReference>
<evidence type="ECO:0000313" key="7">
    <source>
        <dbReference type="Proteomes" id="UP000759273"/>
    </source>
</evidence>
<keyword evidence="3" id="KW-0732">Signal</keyword>
<evidence type="ECO:0000256" key="2">
    <source>
        <dbReference type="SAM" id="Phobius"/>
    </source>
</evidence>
<protein>
    <submittedName>
        <fullName evidence="6">FHA domain-containing protein</fullName>
    </submittedName>
</protein>
<dbReference type="PROSITE" id="PS50006">
    <property type="entry name" value="FHA_DOMAIN"/>
    <property type="match status" value="1"/>
</dbReference>
<reference evidence="6" key="1">
    <citation type="submission" date="2021-02" db="EMBL/GenBank/DDBJ databases">
        <title>Infant gut strain persistence is associated with maternal origin, phylogeny, and functional potential including surface adhesion and iron acquisition.</title>
        <authorList>
            <person name="Lou Y.C."/>
        </authorList>
    </citation>
    <scope>NUCLEOTIDE SEQUENCE</scope>
    <source>
        <strain evidence="6">L3_101_000M1_dasL3_101_000M1_concoct_87</strain>
    </source>
</reference>
<dbReference type="CDD" id="cd00060">
    <property type="entry name" value="FHA"/>
    <property type="match status" value="1"/>
</dbReference>
<proteinExistence type="predicted"/>
<dbReference type="Pfam" id="PF00092">
    <property type="entry name" value="VWA"/>
    <property type="match status" value="1"/>
</dbReference>
<dbReference type="Proteomes" id="UP000759273">
    <property type="component" value="Unassembled WGS sequence"/>
</dbReference>
<keyword evidence="2" id="KW-1133">Transmembrane helix</keyword>
<organism evidence="6 7">
    <name type="scientific">Subdoligranulum variabile</name>
    <dbReference type="NCBI Taxonomy" id="214851"/>
    <lineage>
        <taxon>Bacteria</taxon>
        <taxon>Bacillati</taxon>
        <taxon>Bacillota</taxon>
        <taxon>Clostridia</taxon>
        <taxon>Eubacteriales</taxon>
        <taxon>Oscillospiraceae</taxon>
        <taxon>Subdoligranulum</taxon>
    </lineage>
</organism>
<dbReference type="Gene3D" id="2.60.200.20">
    <property type="match status" value="1"/>
</dbReference>
<feature type="signal peptide" evidence="3">
    <location>
        <begin position="1"/>
        <end position="24"/>
    </location>
</feature>
<feature type="chain" id="PRO_5037279295" evidence="3">
    <location>
        <begin position="25"/>
        <end position="501"/>
    </location>
</feature>
<evidence type="ECO:0000256" key="3">
    <source>
        <dbReference type="SAM" id="SignalP"/>
    </source>
</evidence>
<gene>
    <name evidence="6" type="ORF">KHY36_11270</name>
</gene>
<name>A0A943DAS0_9FIRM</name>
<dbReference type="InterPro" id="IPR002035">
    <property type="entry name" value="VWF_A"/>
</dbReference>
<keyword evidence="2" id="KW-0472">Membrane</keyword>
<comment type="caution">
    <text evidence="6">The sequence shown here is derived from an EMBL/GenBank/DDBJ whole genome shotgun (WGS) entry which is preliminary data.</text>
</comment>
<feature type="region of interest" description="Disordered" evidence="1">
    <location>
        <begin position="297"/>
        <end position="337"/>
    </location>
</feature>
<feature type="domain" description="VWFA" evidence="5">
    <location>
        <begin position="77"/>
        <end position="249"/>
    </location>
</feature>
<dbReference type="AlphaFoldDB" id="A0A943DAS0"/>
<evidence type="ECO:0000259" key="5">
    <source>
        <dbReference type="PROSITE" id="PS50234"/>
    </source>
</evidence>
<dbReference type="SUPFAM" id="SSF53300">
    <property type="entry name" value="vWA-like"/>
    <property type="match status" value="1"/>
</dbReference>
<dbReference type="SUPFAM" id="SSF49879">
    <property type="entry name" value="SMAD/FHA domain"/>
    <property type="match status" value="1"/>
</dbReference>
<dbReference type="InterPro" id="IPR036465">
    <property type="entry name" value="vWFA_dom_sf"/>
</dbReference>
<keyword evidence="2" id="KW-0812">Transmembrane</keyword>
<sequence length="501" mass="52127">MQHKFLTLAAAVAAAWVFGLPALAAGGAGVYGTVQGQDAVLYLRSGSADAAYTCMVGNTPVTPAQATPLSGLDTPAHTVILLDNSAAIPESQRDTIHDILNGLAGTRLNGETFTLDTLGAEVTPLCDGETDYLQLKTVVDSLTYNDHTAQLTDCVYRVLDSLVQQNSPALTRVVLITTGAEEEQYGYTRQELADLIRKAGFPLYIIGADDGTDAARAQLQELFALARLTDGDTYALSETQDVAAIVNGIRAWDRGVRVDVLLPAALCDGSDRAMQLSDGGANTVTLTLTMPFAAADNTTSDVGRDAPIPPQDTADTAPTAEPEPLVQPTAPDEDKPGVLPFALGGAGLLAALAAAFMALRRKKPAPAAPLPVQPAASDAPATMMAEATMFGGTAAIFGGNAAPLTVTLTDLADPAHTVTFPLDGTVSLGRDPGLCRIVLDYDPSISRHQCDLCLRGGDVVLVNRSSSNGTKVNGEKITTECPLTDGSIIKMGNAQLRLTIS</sequence>
<dbReference type="EMBL" id="JAGZGG010000029">
    <property type="protein sequence ID" value="MBS5333092.1"/>
    <property type="molecule type" value="Genomic_DNA"/>
</dbReference>
<evidence type="ECO:0000256" key="1">
    <source>
        <dbReference type="SAM" id="MobiDB-lite"/>
    </source>
</evidence>
<dbReference type="SMART" id="SM00240">
    <property type="entry name" value="FHA"/>
    <property type="match status" value="1"/>
</dbReference>
<accession>A0A943DAS0</accession>
<dbReference type="Gene3D" id="3.40.50.410">
    <property type="entry name" value="von Willebrand factor, type A domain"/>
    <property type="match status" value="1"/>
</dbReference>
<feature type="domain" description="FHA" evidence="4">
    <location>
        <begin position="426"/>
        <end position="477"/>
    </location>
</feature>
<dbReference type="InterPro" id="IPR000253">
    <property type="entry name" value="FHA_dom"/>
</dbReference>
<evidence type="ECO:0000313" key="6">
    <source>
        <dbReference type="EMBL" id="MBS5333092.1"/>
    </source>
</evidence>
<dbReference type="Pfam" id="PF00498">
    <property type="entry name" value="FHA"/>
    <property type="match status" value="1"/>
</dbReference>